<name>A0A4Y2KFX3_ARAVE</name>
<keyword evidence="4" id="KW-0645">Protease</keyword>
<evidence type="ECO:0000256" key="1">
    <source>
        <dbReference type="ARBA" id="ARBA00008552"/>
    </source>
</evidence>
<dbReference type="GO" id="GO:0071567">
    <property type="term" value="F:deUFMylase activity"/>
    <property type="evidence" value="ECO:0007669"/>
    <property type="project" value="TreeGrafter"/>
</dbReference>
<dbReference type="InterPro" id="IPR012462">
    <property type="entry name" value="UFSP1/2_DUB_cat"/>
</dbReference>
<dbReference type="Gene3D" id="3.90.70.130">
    <property type="match status" value="1"/>
</dbReference>
<dbReference type="EMBL" id="BGPR01114383">
    <property type="protein sequence ID" value="GBN00810.1"/>
    <property type="molecule type" value="Genomic_DNA"/>
</dbReference>
<dbReference type="GO" id="GO:0006508">
    <property type="term" value="P:proteolysis"/>
    <property type="evidence" value="ECO:0007669"/>
    <property type="project" value="UniProtKB-KW"/>
</dbReference>
<dbReference type="AlphaFoldDB" id="A0A4Y2KFX3"/>
<organism evidence="4 5">
    <name type="scientific">Araneus ventricosus</name>
    <name type="common">Orbweaver spider</name>
    <name type="synonym">Epeira ventricosa</name>
    <dbReference type="NCBI Taxonomy" id="182803"/>
    <lineage>
        <taxon>Eukaryota</taxon>
        <taxon>Metazoa</taxon>
        <taxon>Ecdysozoa</taxon>
        <taxon>Arthropoda</taxon>
        <taxon>Chelicerata</taxon>
        <taxon>Arachnida</taxon>
        <taxon>Araneae</taxon>
        <taxon>Araneomorphae</taxon>
        <taxon>Entelegynae</taxon>
        <taxon>Araneoidea</taxon>
        <taxon>Araneidae</taxon>
        <taxon>Araneus</taxon>
    </lineage>
</organism>
<accession>A0A4Y2KFX3</accession>
<evidence type="ECO:0000256" key="2">
    <source>
        <dbReference type="ARBA" id="ARBA00022801"/>
    </source>
</evidence>
<dbReference type="Pfam" id="PF07910">
    <property type="entry name" value="Peptidase_C78"/>
    <property type="match status" value="1"/>
</dbReference>
<comment type="similarity">
    <text evidence="1">Belongs to the peptidase C78 family.</text>
</comment>
<keyword evidence="2" id="KW-0378">Hydrolase</keyword>
<comment type="caution">
    <text evidence="4">The sequence shown here is derived from an EMBL/GenBank/DDBJ whole genome shotgun (WGS) entry which is preliminary data.</text>
</comment>
<dbReference type="Proteomes" id="UP000499080">
    <property type="component" value="Unassembled WGS sequence"/>
</dbReference>
<protein>
    <submittedName>
        <fullName evidence="4">Ufm1-specific protease 2</fullName>
    </submittedName>
</protein>
<dbReference type="PANTHER" id="PTHR48153">
    <property type="entry name" value="UFM1-SPECIFIC PROTEASE 2"/>
    <property type="match status" value="1"/>
</dbReference>
<gene>
    <name evidence="4" type="primary">ufsp2_1</name>
    <name evidence="4" type="ORF">AVEN_37413_2</name>
</gene>
<keyword evidence="5" id="KW-1185">Reference proteome</keyword>
<evidence type="ECO:0000259" key="3">
    <source>
        <dbReference type="Pfam" id="PF07910"/>
    </source>
</evidence>
<dbReference type="OrthoDB" id="417506at2759"/>
<sequence length="157" mass="18335">MSLLDKSRWKKHEERYATVITDDQRNDVCLRSSMCEREQCSLRRLWTSMSMMHWETLYTSQSWGCGYRTLQTICSWIKNQLDLQGSKSAPEVPSIIELQKALVEIGDKNPSFIGSRQWIGSVEVSYCLDHFYKGWPVAHWTNWAVCQNALDSVQQHN</sequence>
<reference evidence="4 5" key="1">
    <citation type="journal article" date="2019" name="Sci. Rep.">
        <title>Orb-weaving spider Araneus ventricosus genome elucidates the spidroin gene catalogue.</title>
        <authorList>
            <person name="Kono N."/>
            <person name="Nakamura H."/>
            <person name="Ohtoshi R."/>
            <person name="Moran D.A.P."/>
            <person name="Shinohara A."/>
            <person name="Yoshida Y."/>
            <person name="Fujiwara M."/>
            <person name="Mori M."/>
            <person name="Tomita M."/>
            <person name="Arakawa K."/>
        </authorList>
    </citation>
    <scope>NUCLEOTIDE SEQUENCE [LARGE SCALE GENOMIC DNA]</scope>
</reference>
<dbReference type="PANTHER" id="PTHR48153:SF3">
    <property type="entry name" value="INACTIVE UFM1-SPECIFIC PROTEASE 1"/>
    <property type="match status" value="1"/>
</dbReference>
<evidence type="ECO:0000313" key="5">
    <source>
        <dbReference type="Proteomes" id="UP000499080"/>
    </source>
</evidence>
<proteinExistence type="inferred from homology"/>
<feature type="domain" description="UFSP1/2/DUB catalytic" evidence="3">
    <location>
        <begin position="45"/>
        <end position="132"/>
    </location>
</feature>
<evidence type="ECO:0000313" key="4">
    <source>
        <dbReference type="EMBL" id="GBN00810.1"/>
    </source>
</evidence>